<reference evidence="17" key="1">
    <citation type="submission" date="2025-08" db="UniProtKB">
        <authorList>
            <consortium name="RefSeq"/>
        </authorList>
    </citation>
    <scope>IDENTIFICATION</scope>
    <source>
        <tissue evidence="17">Whole organism</tissue>
    </source>
</reference>
<evidence type="ECO:0000256" key="1">
    <source>
        <dbReference type="ARBA" id="ARBA00004195"/>
    </source>
</evidence>
<evidence type="ECO:0000313" key="16">
    <source>
        <dbReference type="Proteomes" id="UP000694843"/>
    </source>
</evidence>
<dbReference type="GO" id="GO:0098719">
    <property type="term" value="P:sodium ion import across plasma membrane"/>
    <property type="evidence" value="ECO:0007669"/>
    <property type="project" value="TreeGrafter"/>
</dbReference>
<dbReference type="PANTHER" id="PTHR10110:SF187">
    <property type="entry name" value="SODIUM_HYDROGEN EXCHANGER"/>
    <property type="match status" value="1"/>
</dbReference>
<evidence type="ECO:0000256" key="14">
    <source>
        <dbReference type="SAM" id="SignalP"/>
    </source>
</evidence>
<keyword evidence="14" id="KW-0732">Signal</keyword>
<comment type="subcellular location">
    <subcellularLocation>
        <location evidence="2">Cell membrane</location>
        <topology evidence="2">Multi-pass membrane protein</topology>
    </subcellularLocation>
    <subcellularLocation>
        <location evidence="1">Recycling endosome membrane</location>
        <topology evidence="1">Multi-pass membrane protein</topology>
    </subcellularLocation>
</comment>
<dbReference type="Gene3D" id="6.10.140.1330">
    <property type="match status" value="1"/>
</dbReference>
<keyword evidence="4" id="KW-0813">Transport</keyword>
<dbReference type="KEGG" id="hazt:108671026"/>
<dbReference type="PANTHER" id="PTHR10110">
    <property type="entry name" value="SODIUM/HYDROGEN EXCHANGER"/>
    <property type="match status" value="1"/>
</dbReference>
<accession>A0A979FL80</accession>
<feature type="transmembrane region" description="Helical" evidence="13">
    <location>
        <begin position="330"/>
        <end position="354"/>
    </location>
</feature>
<dbReference type="Proteomes" id="UP000694843">
    <property type="component" value="Unplaced"/>
</dbReference>
<dbReference type="RefSeq" id="XP_047736994.1">
    <property type="nucleotide sequence ID" value="XM_047881038.1"/>
</dbReference>
<dbReference type="GO" id="GO:0051453">
    <property type="term" value="P:regulation of intracellular pH"/>
    <property type="evidence" value="ECO:0007669"/>
    <property type="project" value="TreeGrafter"/>
</dbReference>
<dbReference type="GO" id="GO:0015386">
    <property type="term" value="F:potassium:proton antiporter activity"/>
    <property type="evidence" value="ECO:0007669"/>
    <property type="project" value="TreeGrafter"/>
</dbReference>
<dbReference type="PRINTS" id="PR01084">
    <property type="entry name" value="NAHEXCHNGR"/>
</dbReference>
<keyword evidence="6 13" id="KW-0812">Transmembrane</keyword>
<feature type="transmembrane region" description="Helical" evidence="13">
    <location>
        <begin position="159"/>
        <end position="176"/>
    </location>
</feature>
<feature type="domain" description="Cation/H+ exchanger transmembrane" evidence="15">
    <location>
        <begin position="153"/>
        <end position="274"/>
    </location>
</feature>
<evidence type="ECO:0000313" key="17">
    <source>
        <dbReference type="RefSeq" id="XP_047736994.1"/>
    </source>
</evidence>
<dbReference type="InterPro" id="IPR002090">
    <property type="entry name" value="NHE-6/7/9"/>
</dbReference>
<dbReference type="InterPro" id="IPR006153">
    <property type="entry name" value="Cation/H_exchanger_TM"/>
</dbReference>
<keyword evidence="10" id="KW-0406">Ion transport</keyword>
<evidence type="ECO:0000256" key="9">
    <source>
        <dbReference type="ARBA" id="ARBA00023053"/>
    </source>
</evidence>
<protein>
    <submittedName>
        <fullName evidence="17">Sodium/hydrogen exchanger 7-like</fullName>
    </submittedName>
</protein>
<comment type="similarity">
    <text evidence="3">Belongs to the monovalent cation:proton antiporter 1 (CPA1) transporter (TC 2.A.36) family.</text>
</comment>
<gene>
    <name evidence="17" type="primary">LOC108671026</name>
</gene>
<evidence type="ECO:0000256" key="10">
    <source>
        <dbReference type="ARBA" id="ARBA00023065"/>
    </source>
</evidence>
<dbReference type="PRINTS" id="PR01088">
    <property type="entry name" value="NAHEXCHNGR6"/>
</dbReference>
<name>A0A979FL80_HYAAZ</name>
<keyword evidence="7" id="KW-0967">Endosome</keyword>
<evidence type="ECO:0000259" key="15">
    <source>
        <dbReference type="Pfam" id="PF00999"/>
    </source>
</evidence>
<evidence type="ECO:0000256" key="7">
    <source>
        <dbReference type="ARBA" id="ARBA00022753"/>
    </source>
</evidence>
<dbReference type="GO" id="GO:0015385">
    <property type="term" value="F:sodium:proton antiporter activity"/>
    <property type="evidence" value="ECO:0007669"/>
    <property type="project" value="InterPro"/>
</dbReference>
<evidence type="ECO:0000256" key="12">
    <source>
        <dbReference type="ARBA" id="ARBA00023201"/>
    </source>
</evidence>
<dbReference type="OMA" id="FYYAHCL"/>
<evidence type="ECO:0000256" key="13">
    <source>
        <dbReference type="SAM" id="Phobius"/>
    </source>
</evidence>
<feature type="transmembrane region" description="Helical" evidence="13">
    <location>
        <begin position="250"/>
        <end position="270"/>
    </location>
</feature>
<keyword evidence="5" id="KW-1003">Cell membrane</keyword>
<proteinExistence type="inferred from homology"/>
<evidence type="ECO:0000256" key="8">
    <source>
        <dbReference type="ARBA" id="ARBA00022989"/>
    </source>
</evidence>
<dbReference type="GO" id="GO:0005886">
    <property type="term" value="C:plasma membrane"/>
    <property type="evidence" value="ECO:0007669"/>
    <property type="project" value="UniProtKB-SubCell"/>
</dbReference>
<dbReference type="Pfam" id="PF00999">
    <property type="entry name" value="Na_H_Exchanger"/>
    <property type="match status" value="2"/>
</dbReference>
<dbReference type="GeneID" id="108671026"/>
<evidence type="ECO:0000256" key="5">
    <source>
        <dbReference type="ARBA" id="ARBA00022475"/>
    </source>
</evidence>
<feature type="transmembrane region" description="Helical" evidence="13">
    <location>
        <begin position="366"/>
        <end position="387"/>
    </location>
</feature>
<keyword evidence="11 13" id="KW-0472">Membrane</keyword>
<feature type="domain" description="Cation/H+ exchanger transmembrane" evidence="15">
    <location>
        <begin position="309"/>
        <end position="425"/>
    </location>
</feature>
<organism evidence="16 17">
    <name type="scientific">Hyalella azteca</name>
    <name type="common">Amphipod</name>
    <dbReference type="NCBI Taxonomy" id="294128"/>
    <lineage>
        <taxon>Eukaryota</taxon>
        <taxon>Metazoa</taxon>
        <taxon>Ecdysozoa</taxon>
        <taxon>Arthropoda</taxon>
        <taxon>Crustacea</taxon>
        <taxon>Multicrustacea</taxon>
        <taxon>Malacostraca</taxon>
        <taxon>Eumalacostraca</taxon>
        <taxon>Peracarida</taxon>
        <taxon>Amphipoda</taxon>
        <taxon>Senticaudata</taxon>
        <taxon>Talitrida</taxon>
        <taxon>Talitroidea</taxon>
        <taxon>Hyalellidae</taxon>
        <taxon>Hyalella</taxon>
    </lineage>
</organism>
<evidence type="ECO:0000256" key="3">
    <source>
        <dbReference type="ARBA" id="ARBA00007367"/>
    </source>
</evidence>
<dbReference type="InterPro" id="IPR004709">
    <property type="entry name" value="NaH_exchanger"/>
</dbReference>
<dbReference type="AlphaFoldDB" id="A0A979FL80"/>
<evidence type="ECO:0000256" key="11">
    <source>
        <dbReference type="ARBA" id="ARBA00023136"/>
    </source>
</evidence>
<evidence type="ECO:0000256" key="6">
    <source>
        <dbReference type="ARBA" id="ARBA00022692"/>
    </source>
</evidence>
<dbReference type="InterPro" id="IPR018422">
    <property type="entry name" value="Cation/H_exchanger_CPA1"/>
</dbReference>
<feature type="transmembrane region" description="Helical" evidence="13">
    <location>
        <begin position="48"/>
        <end position="65"/>
    </location>
</feature>
<keyword evidence="12" id="KW-0739">Sodium transport</keyword>
<feature type="transmembrane region" description="Helical" evidence="13">
    <location>
        <begin position="225"/>
        <end position="244"/>
    </location>
</feature>
<feature type="chain" id="PRO_5037285678" evidence="14">
    <location>
        <begin position="25"/>
        <end position="480"/>
    </location>
</feature>
<evidence type="ECO:0000256" key="4">
    <source>
        <dbReference type="ARBA" id="ARBA00022448"/>
    </source>
</evidence>
<keyword evidence="16" id="KW-1185">Reference proteome</keyword>
<keyword evidence="8 13" id="KW-1133">Transmembrane helix</keyword>
<evidence type="ECO:0000256" key="2">
    <source>
        <dbReference type="ARBA" id="ARBA00004651"/>
    </source>
</evidence>
<sequence length="480" mass="54609">MGVETLGPLAFCLVFVFTIQSSIASMVSTDLETEKKIQNNHRIDSLNILLYTFLLILTVVTIWIFKYKRARYLHETGLAVIYDPEVFNRTYVYLFRGEIPNAQETEIVQKTQRCLNSAYVYRFKDPEVFNRTYVYLFRGEIPNAQETEIVQKATFDPEIFFNILLPPIIFNAGYSLKKLHFFHNLGAIFAYAFLGTAISAFTVAGLLYGLLLLSMNPLFTFTDCLLFGTLISATDPVTVIAIFNDLRVDVNLYALVFGESILNDAVAIVMSRWARDMSRWTIVMSRWAIEASLTMLWPSSCLACGSKMTLSENFIFSYIGVSMFTFEHHLWELDFIVFSFIAIIVGRACNIYILSGIMNIRRNPRIPASFMHMLVFSGLRGAMAFALALRNASTDARKAIITTTSLIVIVTVILVGGMTTQMMTWLGIPVDVEEEETHHLNQFHPIRNQYNALFVQPRKINGDAVNFTVIYLFPRAFSSF</sequence>
<keyword evidence="9" id="KW-0915">Sodium</keyword>
<feature type="signal peptide" evidence="14">
    <location>
        <begin position="1"/>
        <end position="24"/>
    </location>
</feature>
<feature type="transmembrane region" description="Helical" evidence="13">
    <location>
        <begin position="188"/>
        <end position="213"/>
    </location>
</feature>
<dbReference type="OrthoDB" id="196264at2759"/>
<feature type="transmembrane region" description="Helical" evidence="13">
    <location>
        <begin position="399"/>
        <end position="418"/>
    </location>
</feature>
<dbReference type="GO" id="GO:0055038">
    <property type="term" value="C:recycling endosome membrane"/>
    <property type="evidence" value="ECO:0007669"/>
    <property type="project" value="UniProtKB-SubCell"/>
</dbReference>